<proteinExistence type="predicted"/>
<name>A0A0A9C3F6_ARUDO</name>
<protein>
    <submittedName>
        <fullName evidence="1">Uncharacterized protein</fullName>
    </submittedName>
</protein>
<evidence type="ECO:0000313" key="1">
    <source>
        <dbReference type="EMBL" id="JAD68993.1"/>
    </source>
</evidence>
<reference evidence="1" key="1">
    <citation type="submission" date="2014-09" db="EMBL/GenBank/DDBJ databases">
        <authorList>
            <person name="Magalhaes I.L.F."/>
            <person name="Oliveira U."/>
            <person name="Santos F.R."/>
            <person name="Vidigal T.H.D.A."/>
            <person name="Brescovit A.D."/>
            <person name="Santos A.J."/>
        </authorList>
    </citation>
    <scope>NUCLEOTIDE SEQUENCE</scope>
    <source>
        <tissue evidence="1">Shoot tissue taken approximately 20 cm above the soil surface</tissue>
    </source>
</reference>
<reference evidence="1" key="2">
    <citation type="journal article" date="2015" name="Data Brief">
        <title>Shoot transcriptome of the giant reed, Arundo donax.</title>
        <authorList>
            <person name="Barrero R.A."/>
            <person name="Guerrero F.D."/>
            <person name="Moolhuijzen P."/>
            <person name="Goolsby J.A."/>
            <person name="Tidwell J."/>
            <person name="Bellgard S.E."/>
            <person name="Bellgard M.I."/>
        </authorList>
    </citation>
    <scope>NUCLEOTIDE SEQUENCE</scope>
    <source>
        <tissue evidence="1">Shoot tissue taken approximately 20 cm above the soil surface</tissue>
    </source>
</reference>
<sequence length="36" mass="4134">MPTYAGVFQWQSSCPGFVRWRLCSYLGVHSLIRVGM</sequence>
<organism evidence="1">
    <name type="scientific">Arundo donax</name>
    <name type="common">Giant reed</name>
    <name type="synonym">Donax arundinaceus</name>
    <dbReference type="NCBI Taxonomy" id="35708"/>
    <lineage>
        <taxon>Eukaryota</taxon>
        <taxon>Viridiplantae</taxon>
        <taxon>Streptophyta</taxon>
        <taxon>Embryophyta</taxon>
        <taxon>Tracheophyta</taxon>
        <taxon>Spermatophyta</taxon>
        <taxon>Magnoliopsida</taxon>
        <taxon>Liliopsida</taxon>
        <taxon>Poales</taxon>
        <taxon>Poaceae</taxon>
        <taxon>PACMAD clade</taxon>
        <taxon>Arundinoideae</taxon>
        <taxon>Arundineae</taxon>
        <taxon>Arundo</taxon>
    </lineage>
</organism>
<accession>A0A0A9C3F6</accession>
<dbReference type="EMBL" id="GBRH01228902">
    <property type="protein sequence ID" value="JAD68993.1"/>
    <property type="molecule type" value="Transcribed_RNA"/>
</dbReference>
<dbReference type="AlphaFoldDB" id="A0A0A9C3F6"/>